<evidence type="ECO:0000256" key="9">
    <source>
        <dbReference type="ARBA" id="ARBA00023136"/>
    </source>
</evidence>
<keyword evidence="11" id="KW-0456">Lyase</keyword>
<keyword evidence="7" id="KW-0520">NAD</keyword>
<keyword evidence="10" id="KW-0325">Glycoprotein</keyword>
<dbReference type="InterPro" id="IPR036291">
    <property type="entry name" value="NAD(P)-bd_dom_sf"/>
</dbReference>
<keyword evidence="5" id="KW-0735">Signal-anchor</keyword>
<keyword evidence="9" id="KW-0472">Membrane</keyword>
<evidence type="ECO:0000256" key="11">
    <source>
        <dbReference type="ARBA" id="ARBA00023239"/>
    </source>
</evidence>
<comment type="cofactor">
    <cofactor evidence="1">
        <name>NAD(+)</name>
        <dbReference type="ChEBI" id="CHEBI:57540"/>
    </cofactor>
</comment>
<sequence>MRIIITGGAGFIGSHLVDYYIEKGNEVVVVDNLISGQKKNLVQHFGNKKFTFMETDVCTVTALDGDVDLILHFACPASPFDYLKYPIETLMVMSAGTANMLKLALSKKAKFLLASTSEVYGDPEEHPQKEDYFGNVNLFSPRAVYDEGKRFAETLTLAFHRKYRLQVGIVRIFNTYGERMRAGDGRVIPTFINEALKNQPLSIFGDGKQTRSFCYITDMVKAIVKAVQIDYPLPINVGNPAEYTVLQLAEVIKRLCNSKSSYRFLPLPDSDPKKRKPDITKARELLCWEPKVDLEDGLKRVIEWFRREENG</sequence>
<evidence type="ECO:0000256" key="7">
    <source>
        <dbReference type="ARBA" id="ARBA00023027"/>
    </source>
</evidence>
<feature type="domain" description="NAD-dependent epimerase/dehydratase" evidence="13">
    <location>
        <begin position="3"/>
        <end position="229"/>
    </location>
</feature>
<dbReference type="PANTHER" id="PTHR43078:SF6">
    <property type="entry name" value="UDP-GLUCURONIC ACID DECARBOXYLASE 1"/>
    <property type="match status" value="1"/>
</dbReference>
<keyword evidence="6" id="KW-1133">Transmembrane helix</keyword>
<keyword evidence="4" id="KW-0210">Decarboxylase</keyword>
<evidence type="ECO:0000256" key="4">
    <source>
        <dbReference type="ARBA" id="ARBA00022793"/>
    </source>
</evidence>
<dbReference type="SUPFAM" id="SSF51735">
    <property type="entry name" value="NAD(P)-binding Rossmann-fold domains"/>
    <property type="match status" value="1"/>
</dbReference>
<evidence type="ECO:0000256" key="1">
    <source>
        <dbReference type="ARBA" id="ARBA00001911"/>
    </source>
</evidence>
<comment type="caution">
    <text evidence="14">The sequence shown here is derived from an EMBL/GenBank/DDBJ whole genome shotgun (WGS) entry which is preliminary data.</text>
</comment>
<evidence type="ECO:0000313" key="14">
    <source>
        <dbReference type="EMBL" id="HEC77710.1"/>
    </source>
</evidence>
<evidence type="ECO:0000256" key="8">
    <source>
        <dbReference type="ARBA" id="ARBA00023034"/>
    </source>
</evidence>
<dbReference type="GO" id="GO:0042732">
    <property type="term" value="P:D-xylose metabolic process"/>
    <property type="evidence" value="ECO:0007669"/>
    <property type="project" value="InterPro"/>
</dbReference>
<reference evidence="14" key="1">
    <citation type="journal article" date="2020" name="mSystems">
        <title>Genome- and Community-Level Interaction Insights into Carbon Utilization and Element Cycling Functions of Hydrothermarchaeota in Hydrothermal Sediment.</title>
        <authorList>
            <person name="Zhou Z."/>
            <person name="Liu Y."/>
            <person name="Xu W."/>
            <person name="Pan J."/>
            <person name="Luo Z.H."/>
            <person name="Li M."/>
        </authorList>
    </citation>
    <scope>NUCLEOTIDE SEQUENCE</scope>
    <source>
        <strain evidence="14">HyVt-388</strain>
    </source>
</reference>
<evidence type="ECO:0000256" key="12">
    <source>
        <dbReference type="ARBA" id="ARBA00037859"/>
    </source>
</evidence>
<dbReference type="GO" id="GO:0005737">
    <property type="term" value="C:cytoplasm"/>
    <property type="evidence" value="ECO:0007669"/>
    <property type="project" value="TreeGrafter"/>
</dbReference>
<name>A0A9C9JZA7_UNCW3</name>
<evidence type="ECO:0000256" key="5">
    <source>
        <dbReference type="ARBA" id="ARBA00022968"/>
    </source>
</evidence>
<evidence type="ECO:0000256" key="10">
    <source>
        <dbReference type="ARBA" id="ARBA00023180"/>
    </source>
</evidence>
<dbReference type="CDD" id="cd05230">
    <property type="entry name" value="UGD_SDR_e"/>
    <property type="match status" value="1"/>
</dbReference>
<evidence type="ECO:0000256" key="6">
    <source>
        <dbReference type="ARBA" id="ARBA00022989"/>
    </source>
</evidence>
<protein>
    <submittedName>
        <fullName evidence="14">SDR family oxidoreductase</fullName>
    </submittedName>
</protein>
<dbReference type="InterPro" id="IPR001509">
    <property type="entry name" value="Epimerase_deHydtase"/>
</dbReference>
<dbReference type="GO" id="GO:0048040">
    <property type="term" value="F:UDP-glucuronate decarboxylase activity"/>
    <property type="evidence" value="ECO:0007669"/>
    <property type="project" value="TreeGrafter"/>
</dbReference>
<evidence type="ECO:0000256" key="3">
    <source>
        <dbReference type="ARBA" id="ARBA00022692"/>
    </source>
</evidence>
<dbReference type="FunFam" id="3.40.50.720:FF:000065">
    <property type="entry name" value="UDP-glucuronic acid decarboxylase 1"/>
    <property type="match status" value="1"/>
</dbReference>
<organism evidence="14 15">
    <name type="scientific">candidate division WOR-3 bacterium</name>
    <dbReference type="NCBI Taxonomy" id="2052148"/>
    <lineage>
        <taxon>Bacteria</taxon>
        <taxon>Bacteria division WOR-3</taxon>
    </lineage>
</organism>
<dbReference type="EMBL" id="DRIG01000014">
    <property type="protein sequence ID" value="HEC77710.1"/>
    <property type="molecule type" value="Genomic_DNA"/>
</dbReference>
<dbReference type="GO" id="GO:0070403">
    <property type="term" value="F:NAD+ binding"/>
    <property type="evidence" value="ECO:0007669"/>
    <property type="project" value="InterPro"/>
</dbReference>
<evidence type="ECO:0000259" key="13">
    <source>
        <dbReference type="Pfam" id="PF01370"/>
    </source>
</evidence>
<dbReference type="Pfam" id="PF01370">
    <property type="entry name" value="Epimerase"/>
    <property type="match status" value="1"/>
</dbReference>
<comment type="subcellular location">
    <subcellularLocation>
        <location evidence="2">Golgi apparatus membrane</location>
        <topology evidence="2">Single-pass type II membrane protein</topology>
    </subcellularLocation>
    <subcellularLocation>
        <location evidence="12">Golgi apparatus</location>
        <location evidence="12">Golgi stack membrane</location>
    </subcellularLocation>
</comment>
<evidence type="ECO:0000313" key="15">
    <source>
        <dbReference type="Proteomes" id="UP000885826"/>
    </source>
</evidence>
<dbReference type="InterPro" id="IPR044516">
    <property type="entry name" value="UXS-like"/>
</dbReference>
<dbReference type="AlphaFoldDB" id="A0A9C9JZA7"/>
<evidence type="ECO:0000256" key="2">
    <source>
        <dbReference type="ARBA" id="ARBA00004323"/>
    </source>
</evidence>
<dbReference type="Gene3D" id="3.40.50.720">
    <property type="entry name" value="NAD(P)-binding Rossmann-like Domain"/>
    <property type="match status" value="1"/>
</dbReference>
<keyword evidence="3" id="KW-0812">Transmembrane</keyword>
<keyword evidence="8" id="KW-0333">Golgi apparatus</keyword>
<dbReference type="Proteomes" id="UP000885826">
    <property type="component" value="Unassembled WGS sequence"/>
</dbReference>
<dbReference type="PANTHER" id="PTHR43078">
    <property type="entry name" value="UDP-GLUCURONIC ACID DECARBOXYLASE-RELATED"/>
    <property type="match status" value="1"/>
</dbReference>
<gene>
    <name evidence="14" type="ORF">ENI34_01030</name>
</gene>
<proteinExistence type="predicted"/>
<accession>A0A9C9JZA7</accession>